<name>X1B875_9ZZZZ</name>
<gene>
    <name evidence="1" type="ORF">S01H4_35650</name>
</gene>
<dbReference type="AlphaFoldDB" id="X1B875"/>
<comment type="caution">
    <text evidence="1">The sequence shown here is derived from an EMBL/GenBank/DDBJ whole genome shotgun (WGS) entry which is preliminary data.</text>
</comment>
<dbReference type="EMBL" id="BART01018977">
    <property type="protein sequence ID" value="GAG80348.1"/>
    <property type="molecule type" value="Genomic_DNA"/>
</dbReference>
<evidence type="ECO:0000313" key="1">
    <source>
        <dbReference type="EMBL" id="GAG80348.1"/>
    </source>
</evidence>
<proteinExistence type="predicted"/>
<reference evidence="1" key="1">
    <citation type="journal article" date="2014" name="Front. Microbiol.">
        <title>High frequency of phylogenetically diverse reductive dehalogenase-homologous genes in deep subseafloor sedimentary metagenomes.</title>
        <authorList>
            <person name="Kawai M."/>
            <person name="Futagami T."/>
            <person name="Toyoda A."/>
            <person name="Takaki Y."/>
            <person name="Nishi S."/>
            <person name="Hori S."/>
            <person name="Arai W."/>
            <person name="Tsubouchi T."/>
            <person name="Morono Y."/>
            <person name="Uchiyama I."/>
            <person name="Ito T."/>
            <person name="Fujiyama A."/>
            <person name="Inagaki F."/>
            <person name="Takami H."/>
        </authorList>
    </citation>
    <scope>NUCLEOTIDE SEQUENCE</scope>
    <source>
        <strain evidence="1">Expedition CK06-06</strain>
    </source>
</reference>
<sequence length="163" mass="18499">MEYRHETIEYERDSGILRLLKKENLDENEMLVRLNRQFFSSDQSKILSTNGFIISNGGMNSEIITASCSQELSGPHIFFPAYILTGGEGFELCITVAGMKCFEAIDPISLSFNESMIKRPAMELINPTVGNAITSIEFERSIFLYSKIVMSSIFIKTQYFLHT</sequence>
<accession>X1B875</accession>
<protein>
    <submittedName>
        <fullName evidence="1">Uncharacterized protein</fullName>
    </submittedName>
</protein>
<organism evidence="1">
    <name type="scientific">marine sediment metagenome</name>
    <dbReference type="NCBI Taxonomy" id="412755"/>
    <lineage>
        <taxon>unclassified sequences</taxon>
        <taxon>metagenomes</taxon>
        <taxon>ecological metagenomes</taxon>
    </lineage>
</organism>